<dbReference type="RefSeq" id="WP_068536751.1">
    <property type="nucleotide sequence ID" value="NZ_LVJH01000058.1"/>
</dbReference>
<organism evidence="5 6">
    <name type="scientific">Paenibacillus glacialis</name>
    <dbReference type="NCBI Taxonomy" id="494026"/>
    <lineage>
        <taxon>Bacteria</taxon>
        <taxon>Bacillati</taxon>
        <taxon>Bacillota</taxon>
        <taxon>Bacilli</taxon>
        <taxon>Bacillales</taxon>
        <taxon>Paenibacillaceae</taxon>
        <taxon>Paenibacillus</taxon>
    </lineage>
</organism>
<dbReference type="AlphaFoldDB" id="A0A168F899"/>
<dbReference type="PANTHER" id="PTHR30036">
    <property type="entry name" value="D-XYLOSE-BINDING PERIPLASMIC PROTEIN"/>
    <property type="match status" value="1"/>
</dbReference>
<dbReference type="Gene3D" id="3.40.50.2300">
    <property type="match status" value="2"/>
</dbReference>
<dbReference type="PANTHER" id="PTHR30036:SF7">
    <property type="entry name" value="ABC TRANSPORTER PERIPLASMIC-BINDING PROTEIN YPHF"/>
    <property type="match status" value="1"/>
</dbReference>
<dbReference type="EMBL" id="LVJH01000058">
    <property type="protein sequence ID" value="OAB35955.1"/>
    <property type="molecule type" value="Genomic_DNA"/>
</dbReference>
<proteinExistence type="inferred from homology"/>
<evidence type="ECO:0000256" key="2">
    <source>
        <dbReference type="ARBA" id="ARBA00007639"/>
    </source>
</evidence>
<name>A0A168F899_9BACL</name>
<gene>
    <name evidence="5" type="ORF">PGLA_21250</name>
</gene>
<protein>
    <submittedName>
        <fullName evidence="5">LacI family transcriptional regulator</fullName>
    </submittedName>
</protein>
<dbReference type="Pfam" id="PF13407">
    <property type="entry name" value="Peripla_BP_4"/>
    <property type="match status" value="1"/>
</dbReference>
<keyword evidence="3" id="KW-1133">Transmembrane helix</keyword>
<evidence type="ECO:0000259" key="4">
    <source>
        <dbReference type="Pfam" id="PF13407"/>
    </source>
</evidence>
<comment type="similarity">
    <text evidence="2">Belongs to the bacterial solute-binding protein 2 family.</text>
</comment>
<dbReference type="GO" id="GO:0030246">
    <property type="term" value="F:carbohydrate binding"/>
    <property type="evidence" value="ECO:0007669"/>
    <property type="project" value="TreeGrafter"/>
</dbReference>
<dbReference type="Proteomes" id="UP000076967">
    <property type="component" value="Unassembled WGS sequence"/>
</dbReference>
<dbReference type="OrthoDB" id="6196975at2"/>
<evidence type="ECO:0000313" key="6">
    <source>
        <dbReference type="Proteomes" id="UP000076967"/>
    </source>
</evidence>
<feature type="transmembrane region" description="Helical" evidence="3">
    <location>
        <begin position="6"/>
        <end position="29"/>
    </location>
</feature>
<keyword evidence="3" id="KW-0812">Transmembrane</keyword>
<evidence type="ECO:0000256" key="1">
    <source>
        <dbReference type="ARBA" id="ARBA00004196"/>
    </source>
</evidence>
<comment type="subcellular location">
    <subcellularLocation>
        <location evidence="1">Cell envelope</location>
    </subcellularLocation>
</comment>
<evidence type="ECO:0000313" key="5">
    <source>
        <dbReference type="EMBL" id="OAB35955.1"/>
    </source>
</evidence>
<dbReference type="GO" id="GO:0030288">
    <property type="term" value="C:outer membrane-bounded periplasmic space"/>
    <property type="evidence" value="ECO:0007669"/>
    <property type="project" value="TreeGrafter"/>
</dbReference>
<feature type="domain" description="Periplasmic binding protein" evidence="4">
    <location>
        <begin position="52"/>
        <end position="304"/>
    </location>
</feature>
<keyword evidence="3" id="KW-0472">Membrane</keyword>
<reference evidence="5 6" key="1">
    <citation type="submission" date="2016-03" db="EMBL/GenBank/DDBJ databases">
        <title>Draft genome sequence of Paenibacillus glacialis DSM 22343.</title>
        <authorList>
            <person name="Shin S.-K."/>
            <person name="Yi H."/>
        </authorList>
    </citation>
    <scope>NUCLEOTIDE SEQUENCE [LARGE SCALE GENOMIC DNA]</scope>
    <source>
        <strain evidence="5 6">DSM 22343</strain>
    </source>
</reference>
<dbReference type="InterPro" id="IPR025997">
    <property type="entry name" value="SBP_2_dom"/>
</dbReference>
<dbReference type="InterPro" id="IPR050555">
    <property type="entry name" value="Bact_Solute-Bind_Prot2"/>
</dbReference>
<sequence length="332" mass="37231">MSNRKWNLSIVILFVIFATLMLGFLFSMLHIRELIQPLKSIPNNDSAARHVVLISQELDNPYWRSIEEGARRASLKYDMNLEYIGPFRINPDEQMILLEKAIAAKADAILIQGINDPIYRSLIDKAMDQGIPIITIDTDEPGSGRLSYVGTDNYVAGKRMGELVVQATGTQASSIGVLIGNEMSFNQQQRLQGFRSVINQHEDLTIVEVRSSNISRLQAAEQAEDILLNHPKVRYMVGLSSLDGLGILEATQRVPLRDITIFAFDDLDETKTRIKQCKILSTIVQQPSRMGYDAISLVHEYFQGHTQQQQHFTAITVLDPNTSSAKDGTRCP</sequence>
<dbReference type="STRING" id="494026.PGLA_21250"/>
<comment type="caution">
    <text evidence="5">The sequence shown here is derived from an EMBL/GenBank/DDBJ whole genome shotgun (WGS) entry which is preliminary data.</text>
</comment>
<accession>A0A168F899</accession>
<keyword evidence="6" id="KW-1185">Reference proteome</keyword>
<dbReference type="SUPFAM" id="SSF53822">
    <property type="entry name" value="Periplasmic binding protein-like I"/>
    <property type="match status" value="1"/>
</dbReference>
<dbReference type="InterPro" id="IPR028082">
    <property type="entry name" value="Peripla_BP_I"/>
</dbReference>
<evidence type="ECO:0000256" key="3">
    <source>
        <dbReference type="SAM" id="Phobius"/>
    </source>
</evidence>